<proteinExistence type="inferred from homology"/>
<dbReference type="PANTHER" id="PTHR12320">
    <property type="entry name" value="PROTEIN PHOSPHATASE 2C"/>
    <property type="match status" value="1"/>
</dbReference>
<evidence type="ECO:0000256" key="10">
    <source>
        <dbReference type="RuleBase" id="RU366020"/>
    </source>
</evidence>
<evidence type="ECO:0000256" key="4">
    <source>
        <dbReference type="ARBA" id="ARBA00022723"/>
    </source>
</evidence>
<dbReference type="OrthoDB" id="60843at2759"/>
<evidence type="ECO:0000313" key="12">
    <source>
        <dbReference type="EMBL" id="KAF5905346.1"/>
    </source>
</evidence>
<dbReference type="SMART" id="SM00331">
    <property type="entry name" value="PP2C_SIG"/>
    <property type="match status" value="1"/>
</dbReference>
<keyword evidence="5 10" id="KW-0378">Hydrolase</keyword>
<evidence type="ECO:0000256" key="7">
    <source>
        <dbReference type="ARBA" id="ARBA00022912"/>
    </source>
</evidence>
<organism evidence="12 13">
    <name type="scientific">Clarias magur</name>
    <name type="common">Asian catfish</name>
    <name type="synonym">Macropteronotus magur</name>
    <dbReference type="NCBI Taxonomy" id="1594786"/>
    <lineage>
        <taxon>Eukaryota</taxon>
        <taxon>Metazoa</taxon>
        <taxon>Chordata</taxon>
        <taxon>Craniata</taxon>
        <taxon>Vertebrata</taxon>
        <taxon>Euteleostomi</taxon>
        <taxon>Actinopterygii</taxon>
        <taxon>Neopterygii</taxon>
        <taxon>Teleostei</taxon>
        <taxon>Ostariophysi</taxon>
        <taxon>Siluriformes</taxon>
        <taxon>Clariidae</taxon>
        <taxon>Clarias</taxon>
    </lineage>
</organism>
<protein>
    <recommendedName>
        <fullName evidence="10">Protein phosphatase</fullName>
        <ecNumber evidence="10">3.1.3.16</ecNumber>
    </recommendedName>
</protein>
<dbReference type="SUPFAM" id="SSF81606">
    <property type="entry name" value="PP2C-like"/>
    <property type="match status" value="1"/>
</dbReference>
<evidence type="ECO:0000256" key="8">
    <source>
        <dbReference type="ARBA" id="ARBA00023211"/>
    </source>
</evidence>
<dbReference type="GO" id="GO:0005739">
    <property type="term" value="C:mitochondrion"/>
    <property type="evidence" value="ECO:0007669"/>
    <property type="project" value="TreeGrafter"/>
</dbReference>
<feature type="domain" description="PPM-type phosphatase" evidence="11">
    <location>
        <begin position="65"/>
        <end position="287"/>
    </location>
</feature>
<keyword evidence="13" id="KW-1185">Reference proteome</keyword>
<dbReference type="EC" id="3.1.3.16" evidence="10"/>
<comment type="cofactor">
    <cofactor evidence="2 10">
        <name>Mg(2+)</name>
        <dbReference type="ChEBI" id="CHEBI:18420"/>
    </cofactor>
</comment>
<dbReference type="AlphaFoldDB" id="A0A8J4UEW8"/>
<sequence length="287" mass="31862">MEENDSGQMINSYEPGDIMEAPSRIIVAPRNIWFKGTRQGYNLDFTVAYRTGTGEHSPHIKTHLVNGFVSLLITKVSVADGVGGWRDYGVDPSLFSGTLMRTCERLVREGHFVPSNPVGILTTSYYELLQNKVPLLGSSTACIVMLDRQRHRLHTANLGDSGFLVVRGGEVVHRSDEQQHYFNTPFQLSIAPPEAEGSVLSDSPEAADRTSFDVQLGDIILTATDGLFDNMPDYMILQELKKLKNTNYESIQQTAKSIAEQAHVLAYDPNYMSPFAQFACDNGLNVR</sequence>
<dbReference type="InterPro" id="IPR036457">
    <property type="entry name" value="PPM-type-like_dom_sf"/>
</dbReference>
<evidence type="ECO:0000256" key="5">
    <source>
        <dbReference type="ARBA" id="ARBA00022801"/>
    </source>
</evidence>
<keyword evidence="6 10" id="KW-0460">Magnesium</keyword>
<dbReference type="Gene3D" id="3.60.40.10">
    <property type="entry name" value="PPM-type phosphatase domain"/>
    <property type="match status" value="1"/>
</dbReference>
<evidence type="ECO:0000256" key="6">
    <source>
        <dbReference type="ARBA" id="ARBA00022842"/>
    </source>
</evidence>
<dbReference type="FunFam" id="3.60.40.10:FF:000009">
    <property type="entry name" value="Blast:Protein phosphatase PTC7 homolog"/>
    <property type="match status" value="1"/>
</dbReference>
<dbReference type="Pfam" id="PF07228">
    <property type="entry name" value="SpoIIE"/>
    <property type="match status" value="1"/>
</dbReference>
<keyword evidence="8 10" id="KW-0464">Manganese</keyword>
<evidence type="ECO:0000256" key="9">
    <source>
        <dbReference type="ARBA" id="ARBA00048336"/>
    </source>
</evidence>
<keyword evidence="7 10" id="KW-0904">Protein phosphatase</keyword>
<dbReference type="InterPro" id="IPR001932">
    <property type="entry name" value="PPM-type_phosphatase-like_dom"/>
</dbReference>
<evidence type="ECO:0000259" key="11">
    <source>
        <dbReference type="PROSITE" id="PS51746"/>
    </source>
</evidence>
<comment type="caution">
    <text evidence="12">The sequence shown here is derived from an EMBL/GenBank/DDBJ whole genome shotgun (WGS) entry which is preliminary data.</text>
</comment>
<dbReference type="GO" id="GO:0004722">
    <property type="term" value="F:protein serine/threonine phosphatase activity"/>
    <property type="evidence" value="ECO:0007669"/>
    <property type="project" value="UniProtKB-EC"/>
</dbReference>
<gene>
    <name evidence="12" type="primary">pptc7</name>
    <name evidence="12" type="ORF">DAT39_004966</name>
</gene>
<dbReference type="PANTHER" id="PTHR12320:SF40">
    <property type="entry name" value="PROTEIN PHOSPHATASE PTC7 HOMOLOG"/>
    <property type="match status" value="1"/>
</dbReference>
<accession>A0A8J4UEW8</accession>
<dbReference type="EMBL" id="QNUK01000046">
    <property type="protein sequence ID" value="KAF5905346.1"/>
    <property type="molecule type" value="Genomic_DNA"/>
</dbReference>
<comment type="similarity">
    <text evidence="3 10">Belongs to the PP2C family.</text>
</comment>
<evidence type="ECO:0000256" key="3">
    <source>
        <dbReference type="ARBA" id="ARBA00006702"/>
    </source>
</evidence>
<comment type="catalytic activity">
    <reaction evidence="9 10">
        <text>O-phospho-L-threonyl-[protein] + H2O = L-threonyl-[protein] + phosphate</text>
        <dbReference type="Rhea" id="RHEA:47004"/>
        <dbReference type="Rhea" id="RHEA-COMP:11060"/>
        <dbReference type="Rhea" id="RHEA-COMP:11605"/>
        <dbReference type="ChEBI" id="CHEBI:15377"/>
        <dbReference type="ChEBI" id="CHEBI:30013"/>
        <dbReference type="ChEBI" id="CHEBI:43474"/>
        <dbReference type="ChEBI" id="CHEBI:61977"/>
        <dbReference type="EC" id="3.1.3.16"/>
    </reaction>
</comment>
<evidence type="ECO:0000256" key="2">
    <source>
        <dbReference type="ARBA" id="ARBA00001946"/>
    </source>
</evidence>
<dbReference type="GO" id="GO:0046872">
    <property type="term" value="F:metal ion binding"/>
    <property type="evidence" value="ECO:0007669"/>
    <property type="project" value="UniProtKB-UniRule"/>
</dbReference>
<keyword evidence="4 10" id="KW-0479">Metal-binding</keyword>
<dbReference type="Proteomes" id="UP000727407">
    <property type="component" value="Unassembled WGS sequence"/>
</dbReference>
<reference evidence="12" key="1">
    <citation type="submission" date="2020-07" db="EMBL/GenBank/DDBJ databases">
        <title>Clarias magur genome sequencing, assembly and annotation.</title>
        <authorList>
            <person name="Kushwaha B."/>
            <person name="Kumar R."/>
            <person name="Das P."/>
            <person name="Joshi C.G."/>
            <person name="Kumar D."/>
            <person name="Nagpure N.S."/>
            <person name="Pandey M."/>
            <person name="Agarwal S."/>
            <person name="Srivastava S."/>
            <person name="Singh M."/>
            <person name="Sahoo L."/>
            <person name="Jayasankar P."/>
            <person name="Meher P.K."/>
            <person name="Koringa P.G."/>
            <person name="Iquebal M.A."/>
            <person name="Das S.P."/>
            <person name="Bit A."/>
            <person name="Patnaik S."/>
            <person name="Patel N."/>
            <person name="Shah T.M."/>
            <person name="Hinsu A."/>
            <person name="Jena J.K."/>
        </authorList>
    </citation>
    <scope>NUCLEOTIDE SEQUENCE</scope>
    <source>
        <strain evidence="12">CIFAMagur01</strain>
        <tissue evidence="12">Testis</tissue>
    </source>
</reference>
<dbReference type="InterPro" id="IPR039123">
    <property type="entry name" value="PPTC7"/>
</dbReference>
<comment type="cofactor">
    <cofactor evidence="1 10">
        <name>Mn(2+)</name>
        <dbReference type="ChEBI" id="CHEBI:29035"/>
    </cofactor>
</comment>
<dbReference type="SMART" id="SM00332">
    <property type="entry name" value="PP2Cc"/>
    <property type="match status" value="1"/>
</dbReference>
<comment type="catalytic activity">
    <reaction evidence="10">
        <text>O-phospho-L-seryl-[protein] + H2O = L-seryl-[protein] + phosphate</text>
        <dbReference type="Rhea" id="RHEA:20629"/>
        <dbReference type="Rhea" id="RHEA-COMP:9863"/>
        <dbReference type="Rhea" id="RHEA-COMP:11604"/>
        <dbReference type="ChEBI" id="CHEBI:15377"/>
        <dbReference type="ChEBI" id="CHEBI:29999"/>
        <dbReference type="ChEBI" id="CHEBI:43474"/>
        <dbReference type="ChEBI" id="CHEBI:83421"/>
        <dbReference type="EC" id="3.1.3.16"/>
    </reaction>
</comment>
<evidence type="ECO:0000313" key="13">
    <source>
        <dbReference type="Proteomes" id="UP000727407"/>
    </source>
</evidence>
<feature type="non-terminal residue" evidence="12">
    <location>
        <position position="1"/>
    </location>
</feature>
<evidence type="ECO:0000256" key="1">
    <source>
        <dbReference type="ARBA" id="ARBA00001936"/>
    </source>
</evidence>
<dbReference type="PROSITE" id="PS51746">
    <property type="entry name" value="PPM_2"/>
    <property type="match status" value="1"/>
</dbReference>
<name>A0A8J4UEW8_CLAMG</name>